<dbReference type="GO" id="GO:0003950">
    <property type="term" value="F:NAD+ poly-ADP-ribosyltransferase activity"/>
    <property type="evidence" value="ECO:0007669"/>
    <property type="project" value="UniProtKB-UniRule"/>
</dbReference>
<evidence type="ECO:0000256" key="5">
    <source>
        <dbReference type="ARBA" id="ARBA00022692"/>
    </source>
</evidence>
<evidence type="ECO:0000256" key="12">
    <source>
        <dbReference type="SAM" id="Phobius"/>
    </source>
</evidence>
<dbReference type="GO" id="GO:0005634">
    <property type="term" value="C:nucleus"/>
    <property type="evidence" value="ECO:0007669"/>
    <property type="project" value="UniProtKB-SubCell"/>
</dbReference>
<dbReference type="EMBL" id="JAQMWT010000129">
    <property type="protein sequence ID" value="KAJ8609833.1"/>
    <property type="molecule type" value="Genomic_DNA"/>
</dbReference>
<feature type="transmembrane region" description="Helical" evidence="12">
    <location>
        <begin position="1196"/>
        <end position="1222"/>
    </location>
</feature>
<sequence>MTLVLLLSCLGAQAYDIEVVVSSAVRGAHYPIAQNGSECSLEAYERSPCECDGGAARRAGAIAARREEALLEGKDAVVAIDLGGWFFGSGLFYPTFGDAAANELYRSLNFEARCLNPRDFAAGVTADEPTGGKALAEHLARTGSVAVVSNLDLTDDPYLNSSHVRKFSVFTVFDDVRMGVYHMIDGFELERVSPHYAARVIGYERAVSFTLSEMLLSVGVPDILAIAVSSISDATLEGIVARADDDMLFSVDDDYLRDQQITYSFALNFFLPDVIFLDGTSEIGRSYAEEDRFQTFENWALNKVGFAVTDSRPRGVTLMNTTMSFNSVGQYQPDTSSRGVIELNCEAPEDASIREELDDLKATVDQTLADHVLGHAGYLASTLDATQLIQDADCTTLLTSETPLCGCEVAECQAGDFVADALMWYADADVAFVTAGALGASLGNGAVTKADIINLVPDLGDEIVVLRNVLGRSIRDTLQRSIKRLDVEAPHIDDDDDDYSSDSLSLDVYKGRYFLQVSSSVETTWFFLSEVPTIDDNILIDGIELDDNRNYSVAGSSRLLTNVHDTGSIYADIFEDADVVELGVAHWSAVSAYMQTFYPTEDVALDATTAYNIAGGFSNSTVPARISQESDEFIKVHVAVLCGGSIVRREQCDHALNAIAILNDRDGSLLYNQLVPNVRLVAHDVTVGCVEGRAFDGLVALASTLEGESISLVMPTCSDDVAAVSSTDALAAFAAQTGQSEPYVVISPEATAPSLSDEAIYPYLVRVATSKSEVGVAISKYAESYWTRLIVIHDDTQWGQEGAQAFVDNFHSDEHLILGGGICVSGANYTCGATTKIDGVNVGVAFSLEAFDAGDITGTDILESVASLDTNIILIATYPRVQEKIFAASYNTGLFLGAGYGWLTFFPSEDTFLDSDGNVDFDAIFGHEGAVGFIEHSPVYSDGGQASFYMDAWASGASVEACTDRSIVAGTSLIYEDGELTEYGEASENDFVYVSEDRSKYCDVDGNPYTIYGYGAFWFDAVFIYVLGLDKFMKSSTTEIASAHDFLAADIYAQILALEPHSGVSGTVVLSPETGDRLGRIDVNNMQITNREFRRLENEENKEQTVSSSLSRTSSSDSLLARKQRRDDVQRAVPLTNAFAEFIIVGEYDVSEQSSTLFGTVIWPGRVTTVPIDFVSDDVDDAVTDDEKEPQVSRTLIFSLVIAMVAFVMTLACLCVAAGYVFRLQDFRHRKALVASLRAYEVVEPFDPEQHEEKTVHVLEKRGAEDIFGKGDVSTLITAFSFRNESEYRKLPFATSDDIPGWGDSQSTSLLQEDTKDQGFRRGGATAGGVFKLEMWWWEEDSERLKTTSRQEEKVSFLDKGTPLPEDVEPAWVAYDEVVQDQLSELYWRFCQLPEAVREQLKSQSRGDDDEDDEMATSARNIVAGVDAADYTLIVRPTSTTNIPEQPSVDTVSVRRTESKEPESKSELANTTTSTAANGKWLEINIATMTQRNLKTGKCRKVRMDPDSREVEFTWYWRENFRNMAKWRNAATRSGTLWVRYEDPQVQRKLSEVYLARRRRQAKSSTVKIDAYNELTTSALEYKYEIDVGTMWQTKVETGFRRPVCVMMEATRGSNVRTGGSNALVKGVPTVKGMPRDIQGRECLTLTTGMLVSVVYEHEAGEWAFGREIHNMNEVLDNAGWFPVSCVRECDHSVSVVPDATALRDFKFLLPPKSWTTTTMTDESQCHTIKLGAGRAPAKERAEILRAFDPNYYDVVSVERIQNVSLWRPYATKRMTILEREGLTPDRRLLKDNNGFDPKVEIFPVYHGTTGEAAGKIVEQGFNRDFCSKSAQHGRGVYFAVDADYSCFPKYSPPDKDGVQNVFVCRIIVGRYTKGVADSVVPPALEGNPNQRYDTTVDNEFHPSIFVTYNDHQAYPAYLVRFTSKTEEVHDITMEGDASPLL</sequence>
<dbReference type="Pfam" id="PF00644">
    <property type="entry name" value="PARP"/>
    <property type="match status" value="1"/>
</dbReference>
<comment type="caution">
    <text evidence="15">The sequence shown here is derived from an EMBL/GenBank/DDBJ whole genome shotgun (WGS) entry which is preliminary data.</text>
</comment>
<evidence type="ECO:0000256" key="7">
    <source>
        <dbReference type="ARBA" id="ARBA00023027"/>
    </source>
</evidence>
<evidence type="ECO:0000256" key="6">
    <source>
        <dbReference type="ARBA" id="ARBA00022989"/>
    </source>
</evidence>
<evidence type="ECO:0000259" key="13">
    <source>
        <dbReference type="PROSITE" id="PS50918"/>
    </source>
</evidence>
<evidence type="ECO:0000256" key="9">
    <source>
        <dbReference type="ARBA" id="ARBA00023242"/>
    </source>
</evidence>
<feature type="compositionally biased region" description="Basic and acidic residues" evidence="11">
    <location>
        <begin position="1453"/>
        <end position="1466"/>
    </location>
</feature>
<keyword evidence="4 10" id="KW-0808">Transferase</keyword>
<evidence type="ECO:0000313" key="15">
    <source>
        <dbReference type="EMBL" id="KAJ8609833.1"/>
    </source>
</evidence>
<dbReference type="SUPFAM" id="SSF56300">
    <property type="entry name" value="Metallo-dependent phosphatases"/>
    <property type="match status" value="1"/>
</dbReference>
<evidence type="ECO:0000256" key="3">
    <source>
        <dbReference type="ARBA" id="ARBA00022676"/>
    </source>
</evidence>
<name>A0AAD7UK01_9STRA</name>
<dbReference type="Proteomes" id="UP001230188">
    <property type="component" value="Unassembled WGS sequence"/>
</dbReference>
<dbReference type="InterPro" id="IPR036907">
    <property type="entry name" value="5'-Nucleotdase_C_sf"/>
</dbReference>
<keyword evidence="5 12" id="KW-0812">Transmembrane</keyword>
<dbReference type="Gene3D" id="3.90.780.10">
    <property type="entry name" value="5'-Nucleotidase, C-terminal domain"/>
    <property type="match status" value="1"/>
</dbReference>
<keyword evidence="16" id="KW-1185">Reference proteome</keyword>
<dbReference type="GO" id="GO:0003714">
    <property type="term" value="F:transcription corepressor activity"/>
    <property type="evidence" value="ECO:0007669"/>
    <property type="project" value="TreeGrafter"/>
</dbReference>
<dbReference type="InterPro" id="IPR012317">
    <property type="entry name" value="Poly(ADP-ribose)pol_cat_dom"/>
</dbReference>
<dbReference type="Gene3D" id="3.60.21.10">
    <property type="match status" value="1"/>
</dbReference>
<dbReference type="InterPro" id="IPR004170">
    <property type="entry name" value="WWE_dom"/>
</dbReference>
<reference evidence="15" key="1">
    <citation type="submission" date="2023-01" db="EMBL/GenBank/DDBJ databases">
        <title>Metagenome sequencing of chrysophaentin producing Chrysophaeum taylorii.</title>
        <authorList>
            <person name="Davison J."/>
            <person name="Bewley C."/>
        </authorList>
    </citation>
    <scope>NUCLEOTIDE SEQUENCE</scope>
    <source>
        <strain evidence="15">NIES-1699</strain>
    </source>
</reference>
<dbReference type="Pfam" id="PF02872">
    <property type="entry name" value="5_nucleotid_C"/>
    <property type="match status" value="1"/>
</dbReference>
<dbReference type="Pfam" id="PF01094">
    <property type="entry name" value="ANF_receptor"/>
    <property type="match status" value="1"/>
</dbReference>
<feature type="compositionally biased region" description="Polar residues" evidence="11">
    <location>
        <begin position="1438"/>
        <end position="1451"/>
    </location>
</feature>
<evidence type="ECO:0000256" key="1">
    <source>
        <dbReference type="ARBA" id="ARBA00004123"/>
    </source>
</evidence>
<dbReference type="InterPro" id="IPR029052">
    <property type="entry name" value="Metallo-depent_PP-like"/>
</dbReference>
<dbReference type="SUPFAM" id="SSF55816">
    <property type="entry name" value="5'-nucleotidase (syn. UDP-sugar hydrolase), C-terminal domain"/>
    <property type="match status" value="1"/>
</dbReference>
<gene>
    <name evidence="15" type="ORF">CTAYLR_008111</name>
</gene>
<dbReference type="SUPFAM" id="SSF56399">
    <property type="entry name" value="ADP-ribosylation"/>
    <property type="match status" value="1"/>
</dbReference>
<dbReference type="PANTHER" id="PTHR14453:SF67">
    <property type="entry name" value="POLY [ADP-RIBOSE] POLYMERASE"/>
    <property type="match status" value="1"/>
</dbReference>
<evidence type="ECO:0000256" key="4">
    <source>
        <dbReference type="ARBA" id="ARBA00022679"/>
    </source>
</evidence>
<feature type="region of interest" description="Disordered" evidence="11">
    <location>
        <begin position="1098"/>
        <end position="1123"/>
    </location>
</feature>
<dbReference type="PANTHER" id="PTHR14453">
    <property type="entry name" value="PARP/ZINC FINGER CCCH TYPE DOMAIN CONTAINING PROTEIN"/>
    <property type="match status" value="1"/>
</dbReference>
<dbReference type="Gene3D" id="3.40.50.2300">
    <property type="match status" value="2"/>
</dbReference>
<comment type="subcellular location">
    <subcellularLocation>
        <location evidence="2">Membrane</location>
    </subcellularLocation>
    <subcellularLocation>
        <location evidence="1">Nucleus</location>
    </subcellularLocation>
</comment>
<proteinExistence type="predicted"/>
<keyword evidence="3 10" id="KW-0328">Glycosyltransferase</keyword>
<feature type="compositionally biased region" description="Low complexity" evidence="11">
    <location>
        <begin position="1107"/>
        <end position="1119"/>
    </location>
</feature>
<dbReference type="GO" id="GO:0010629">
    <property type="term" value="P:negative regulation of gene expression"/>
    <property type="evidence" value="ECO:0007669"/>
    <property type="project" value="TreeGrafter"/>
</dbReference>
<dbReference type="PROSITE" id="PS51059">
    <property type="entry name" value="PARP_CATALYTIC"/>
    <property type="match status" value="1"/>
</dbReference>
<dbReference type="InterPro" id="IPR008334">
    <property type="entry name" value="5'-Nucleotdase_C"/>
</dbReference>
<keyword evidence="8 12" id="KW-0472">Membrane</keyword>
<dbReference type="GO" id="GO:0009166">
    <property type="term" value="P:nucleotide catabolic process"/>
    <property type="evidence" value="ECO:0007669"/>
    <property type="project" value="InterPro"/>
</dbReference>
<evidence type="ECO:0000256" key="11">
    <source>
        <dbReference type="SAM" id="MobiDB-lite"/>
    </source>
</evidence>
<dbReference type="GO" id="GO:0016787">
    <property type="term" value="F:hydrolase activity"/>
    <property type="evidence" value="ECO:0007669"/>
    <property type="project" value="InterPro"/>
</dbReference>
<organism evidence="15 16">
    <name type="scientific">Chrysophaeum taylorii</name>
    <dbReference type="NCBI Taxonomy" id="2483200"/>
    <lineage>
        <taxon>Eukaryota</taxon>
        <taxon>Sar</taxon>
        <taxon>Stramenopiles</taxon>
        <taxon>Ochrophyta</taxon>
        <taxon>Pelagophyceae</taxon>
        <taxon>Pelagomonadales</taxon>
        <taxon>Pelagomonadaceae</taxon>
        <taxon>Chrysophaeum</taxon>
    </lineage>
</organism>
<dbReference type="CDD" id="cd01439">
    <property type="entry name" value="TCCD_inducible_PARP_like"/>
    <property type="match status" value="1"/>
</dbReference>
<dbReference type="InterPro" id="IPR001828">
    <property type="entry name" value="ANF_lig-bd_rcpt"/>
</dbReference>
<dbReference type="InterPro" id="IPR028082">
    <property type="entry name" value="Peripla_BP_I"/>
</dbReference>
<accession>A0AAD7UK01</accession>
<dbReference type="EC" id="2.4.2.-" evidence="10"/>
<keyword evidence="7 10" id="KW-0520">NAD</keyword>
<evidence type="ECO:0000256" key="2">
    <source>
        <dbReference type="ARBA" id="ARBA00004370"/>
    </source>
</evidence>
<evidence type="ECO:0000313" key="16">
    <source>
        <dbReference type="Proteomes" id="UP001230188"/>
    </source>
</evidence>
<evidence type="ECO:0000256" key="10">
    <source>
        <dbReference type="RuleBase" id="RU362114"/>
    </source>
</evidence>
<feature type="region of interest" description="Disordered" evidence="11">
    <location>
        <begin position="1438"/>
        <end position="1474"/>
    </location>
</feature>
<dbReference type="GO" id="GO:0005737">
    <property type="term" value="C:cytoplasm"/>
    <property type="evidence" value="ECO:0007669"/>
    <property type="project" value="TreeGrafter"/>
</dbReference>
<dbReference type="PROSITE" id="PS50918">
    <property type="entry name" value="WWE"/>
    <property type="match status" value="1"/>
</dbReference>
<dbReference type="GO" id="GO:0016020">
    <property type="term" value="C:membrane"/>
    <property type="evidence" value="ECO:0007669"/>
    <property type="project" value="UniProtKB-SubCell"/>
</dbReference>
<feature type="domain" description="WWE" evidence="13">
    <location>
        <begin position="1501"/>
        <end position="1606"/>
    </location>
</feature>
<keyword evidence="9" id="KW-0539">Nucleus</keyword>
<feature type="domain" description="PARP catalytic" evidence="14">
    <location>
        <begin position="1711"/>
        <end position="1942"/>
    </location>
</feature>
<evidence type="ECO:0000259" key="14">
    <source>
        <dbReference type="PROSITE" id="PS51059"/>
    </source>
</evidence>
<feature type="transmembrane region" description="Helical" evidence="12">
    <location>
        <begin position="1009"/>
        <end position="1028"/>
    </location>
</feature>
<dbReference type="InterPro" id="IPR052056">
    <property type="entry name" value="Mono-ARTD/PARP"/>
</dbReference>
<protein>
    <recommendedName>
        <fullName evidence="10">Poly [ADP-ribose] polymerase</fullName>
        <shortName evidence="10">PARP</shortName>
        <ecNumber evidence="10">2.4.2.-</ecNumber>
    </recommendedName>
</protein>
<keyword evidence="6 12" id="KW-1133">Transmembrane helix</keyword>
<evidence type="ECO:0000256" key="8">
    <source>
        <dbReference type="ARBA" id="ARBA00023136"/>
    </source>
</evidence>
<dbReference type="SUPFAM" id="SSF53822">
    <property type="entry name" value="Periplasmic binding protein-like I"/>
    <property type="match status" value="1"/>
</dbReference>
<dbReference type="Gene3D" id="3.90.228.10">
    <property type="match status" value="1"/>
</dbReference>